<comment type="caution">
    <text evidence="2">The sequence shown here is derived from an EMBL/GenBank/DDBJ whole genome shotgun (WGS) entry which is preliminary data.</text>
</comment>
<dbReference type="Proteomes" id="UP001556170">
    <property type="component" value="Unassembled WGS sequence"/>
</dbReference>
<dbReference type="EMBL" id="JBFOHL010000011">
    <property type="protein sequence ID" value="MEW9625208.1"/>
    <property type="molecule type" value="Genomic_DNA"/>
</dbReference>
<organism evidence="2 3">
    <name type="scientific">Rhodanobacter geophilus</name>
    <dbReference type="NCBI Taxonomy" id="3162488"/>
    <lineage>
        <taxon>Bacteria</taxon>
        <taxon>Pseudomonadati</taxon>
        <taxon>Pseudomonadota</taxon>
        <taxon>Gammaproteobacteria</taxon>
        <taxon>Lysobacterales</taxon>
        <taxon>Rhodanobacteraceae</taxon>
        <taxon>Rhodanobacter</taxon>
    </lineage>
</organism>
<keyword evidence="1" id="KW-0812">Transmembrane</keyword>
<name>A0ABV3QTJ0_9GAMM</name>
<feature type="transmembrane region" description="Helical" evidence="1">
    <location>
        <begin position="42"/>
        <end position="63"/>
    </location>
</feature>
<accession>A0ABV3QTJ0</accession>
<evidence type="ECO:0000313" key="3">
    <source>
        <dbReference type="Proteomes" id="UP001556170"/>
    </source>
</evidence>
<evidence type="ECO:0000256" key="1">
    <source>
        <dbReference type="SAM" id="Phobius"/>
    </source>
</evidence>
<evidence type="ECO:0000313" key="2">
    <source>
        <dbReference type="EMBL" id="MEW9625208.1"/>
    </source>
</evidence>
<proteinExistence type="predicted"/>
<feature type="transmembrane region" description="Helical" evidence="1">
    <location>
        <begin position="12"/>
        <end position="36"/>
    </location>
</feature>
<protein>
    <submittedName>
        <fullName evidence="2">Uncharacterized protein</fullName>
    </submittedName>
</protein>
<keyword evidence="1" id="KW-1133">Transmembrane helix</keyword>
<keyword evidence="1" id="KW-0472">Membrane</keyword>
<dbReference type="RefSeq" id="WP_367845497.1">
    <property type="nucleotide sequence ID" value="NZ_JBFOHL010000011.1"/>
</dbReference>
<keyword evidence="3" id="KW-1185">Reference proteome</keyword>
<gene>
    <name evidence="2" type="ORF">ABQJ56_13340</name>
</gene>
<reference evidence="2 3" key="1">
    <citation type="submission" date="2024-06" db="EMBL/GenBank/DDBJ databases">
        <authorList>
            <person name="Woo H."/>
        </authorList>
    </citation>
    <scope>NUCLEOTIDE SEQUENCE [LARGE SCALE GENOMIC DNA]</scope>
    <source>
        <strain evidence="2 3">S2-g</strain>
    </source>
</reference>
<sequence length="94" mass="9992">MNKILLEKFLAYFSASLGFLSALAAAFIMGIAFITAGQRAPYSAGAACLGSAVLLFIVAASLFRKTTKAQRLIAVPARYPVIQVDGFASAYLKR</sequence>